<keyword evidence="2 3" id="KW-0413">Isomerase</keyword>
<dbReference type="Proteomes" id="UP000006056">
    <property type="component" value="Chromosome"/>
</dbReference>
<gene>
    <name evidence="3" type="primary">rpiA</name>
    <name evidence="4" type="ordered locus">Terro_0034</name>
</gene>
<dbReference type="GO" id="GO:0006014">
    <property type="term" value="P:D-ribose metabolic process"/>
    <property type="evidence" value="ECO:0007669"/>
    <property type="project" value="TreeGrafter"/>
</dbReference>
<dbReference type="Pfam" id="PF06026">
    <property type="entry name" value="Rib_5-P_isom_A"/>
    <property type="match status" value="1"/>
</dbReference>
<feature type="binding site" evidence="3">
    <location>
        <begin position="87"/>
        <end position="90"/>
    </location>
    <ligand>
        <name>substrate</name>
    </ligand>
</feature>
<comment type="similarity">
    <text evidence="3">Belongs to the ribose 5-phosphate isomerase family.</text>
</comment>
<name>I3ZAW8_TERRK</name>
<dbReference type="PANTHER" id="PTHR11934">
    <property type="entry name" value="RIBOSE-5-PHOSPHATE ISOMERASE"/>
    <property type="match status" value="1"/>
</dbReference>
<dbReference type="Gene3D" id="3.30.70.260">
    <property type="match status" value="1"/>
</dbReference>
<dbReference type="InterPro" id="IPR004788">
    <property type="entry name" value="Ribose5P_isomerase_type_A"/>
</dbReference>
<organism evidence="4 5">
    <name type="scientific">Terriglobus roseus (strain DSM 18391 / NRRL B-41598 / KBS 63)</name>
    <dbReference type="NCBI Taxonomy" id="926566"/>
    <lineage>
        <taxon>Bacteria</taxon>
        <taxon>Pseudomonadati</taxon>
        <taxon>Acidobacteriota</taxon>
        <taxon>Terriglobia</taxon>
        <taxon>Terriglobales</taxon>
        <taxon>Acidobacteriaceae</taxon>
        <taxon>Terriglobus</taxon>
    </lineage>
</organism>
<dbReference type="HOGENOM" id="CLU_056590_1_0_0"/>
<evidence type="ECO:0000256" key="2">
    <source>
        <dbReference type="ARBA" id="ARBA00023235"/>
    </source>
</evidence>
<comment type="function">
    <text evidence="3">Catalyzes the reversible conversion of ribose-5-phosphate to ribulose 5-phosphate.</text>
</comment>
<keyword evidence="5" id="KW-1185">Reference proteome</keyword>
<dbReference type="SUPFAM" id="SSF100950">
    <property type="entry name" value="NagB/RpiA/CoA transferase-like"/>
    <property type="match status" value="1"/>
</dbReference>
<feature type="binding site" evidence="3">
    <location>
        <position position="127"/>
    </location>
    <ligand>
        <name>substrate</name>
    </ligand>
</feature>
<dbReference type="NCBIfam" id="NF001924">
    <property type="entry name" value="PRK00702.1"/>
    <property type="match status" value="1"/>
</dbReference>
<comment type="catalytic activity">
    <reaction evidence="1 3">
        <text>aldehydo-D-ribose 5-phosphate = D-ribulose 5-phosphate</text>
        <dbReference type="Rhea" id="RHEA:14657"/>
        <dbReference type="ChEBI" id="CHEBI:58121"/>
        <dbReference type="ChEBI" id="CHEBI:58273"/>
        <dbReference type="EC" id="5.3.1.6"/>
    </reaction>
</comment>
<dbReference type="EMBL" id="CP003379">
    <property type="protein sequence ID" value="AFL86386.1"/>
    <property type="molecule type" value="Genomic_DNA"/>
</dbReference>
<dbReference type="HAMAP" id="MF_00170">
    <property type="entry name" value="Rib_5P_isom_A"/>
    <property type="match status" value="1"/>
</dbReference>
<comment type="pathway">
    <text evidence="3">Carbohydrate degradation; pentose phosphate pathway; D-ribose 5-phosphate from D-ribulose 5-phosphate (non-oxidative stage): step 1/1.</text>
</comment>
<dbReference type="GO" id="GO:0009052">
    <property type="term" value="P:pentose-phosphate shunt, non-oxidative branch"/>
    <property type="evidence" value="ECO:0007669"/>
    <property type="project" value="UniProtKB-UniRule"/>
</dbReference>
<dbReference type="GO" id="GO:0005829">
    <property type="term" value="C:cytosol"/>
    <property type="evidence" value="ECO:0007669"/>
    <property type="project" value="TreeGrafter"/>
</dbReference>
<dbReference type="InterPro" id="IPR020672">
    <property type="entry name" value="Ribose5P_isomerase_typA_subgr"/>
</dbReference>
<evidence type="ECO:0000256" key="1">
    <source>
        <dbReference type="ARBA" id="ARBA00001713"/>
    </source>
</evidence>
<dbReference type="CDD" id="cd01398">
    <property type="entry name" value="RPI_A"/>
    <property type="match status" value="1"/>
</dbReference>
<dbReference type="EC" id="5.3.1.6" evidence="3"/>
<dbReference type="eggNOG" id="COG0120">
    <property type="taxonomic scope" value="Bacteria"/>
</dbReference>
<dbReference type="Gene3D" id="3.40.50.1360">
    <property type="match status" value="1"/>
</dbReference>
<dbReference type="KEGG" id="trs:Terro_0034"/>
<feature type="binding site" evidence="3">
    <location>
        <begin position="100"/>
        <end position="103"/>
    </location>
    <ligand>
        <name>substrate</name>
    </ligand>
</feature>
<proteinExistence type="inferred from homology"/>
<dbReference type="NCBIfam" id="TIGR00021">
    <property type="entry name" value="rpiA"/>
    <property type="match status" value="1"/>
</dbReference>
<dbReference type="InterPro" id="IPR037171">
    <property type="entry name" value="NagB/RpiA_transferase-like"/>
</dbReference>
<dbReference type="OrthoDB" id="5870696at2"/>
<dbReference type="PATRIC" id="fig|926566.3.peg.32"/>
<dbReference type="STRING" id="926566.Terro_0034"/>
<feature type="binding site" evidence="3">
    <location>
        <begin position="32"/>
        <end position="35"/>
    </location>
    <ligand>
        <name>substrate</name>
    </ligand>
</feature>
<dbReference type="AlphaFoldDB" id="I3ZAW8"/>
<dbReference type="RefSeq" id="WP_014783955.1">
    <property type="nucleotide sequence ID" value="NC_018014.1"/>
</dbReference>
<dbReference type="GO" id="GO:0004751">
    <property type="term" value="F:ribose-5-phosphate isomerase activity"/>
    <property type="evidence" value="ECO:0007669"/>
    <property type="project" value="UniProtKB-UniRule"/>
</dbReference>
<evidence type="ECO:0000313" key="5">
    <source>
        <dbReference type="Proteomes" id="UP000006056"/>
    </source>
</evidence>
<evidence type="ECO:0000313" key="4">
    <source>
        <dbReference type="EMBL" id="AFL86386.1"/>
    </source>
</evidence>
<reference evidence="4 5" key="1">
    <citation type="submission" date="2012-06" db="EMBL/GenBank/DDBJ databases">
        <title>Complete genome of Terriglobus roseus DSM 18391.</title>
        <authorList>
            <consortium name="US DOE Joint Genome Institute (JGI-PGF)"/>
            <person name="Lucas S."/>
            <person name="Copeland A."/>
            <person name="Lapidus A."/>
            <person name="Glavina del Rio T."/>
            <person name="Dalin E."/>
            <person name="Tice H."/>
            <person name="Bruce D."/>
            <person name="Goodwin L."/>
            <person name="Pitluck S."/>
            <person name="Peters L."/>
            <person name="Mikhailova N."/>
            <person name="Munk A.C.C."/>
            <person name="Kyrpides N."/>
            <person name="Mavromatis K."/>
            <person name="Ivanova N."/>
            <person name="Brettin T."/>
            <person name="Detter J.C."/>
            <person name="Han C."/>
            <person name="Larimer F."/>
            <person name="Land M."/>
            <person name="Hauser L."/>
            <person name="Markowitz V."/>
            <person name="Cheng J.-F."/>
            <person name="Hugenholtz P."/>
            <person name="Woyke T."/>
            <person name="Wu D."/>
            <person name="Brambilla E."/>
            <person name="Klenk H.-P."/>
            <person name="Eisen J.A."/>
        </authorList>
    </citation>
    <scope>NUCLEOTIDE SEQUENCE [LARGE SCALE GENOMIC DNA]</scope>
    <source>
        <strain evidence="5">DSM 18391 / NRRL B-41598 / KBS 63</strain>
    </source>
</reference>
<accession>I3ZAW8</accession>
<dbReference type="FunFam" id="3.40.50.1360:FF:000001">
    <property type="entry name" value="Ribose-5-phosphate isomerase A"/>
    <property type="match status" value="1"/>
</dbReference>
<dbReference type="SUPFAM" id="SSF75445">
    <property type="entry name" value="D-ribose-5-phosphate isomerase (RpiA), lid domain"/>
    <property type="match status" value="1"/>
</dbReference>
<dbReference type="PANTHER" id="PTHR11934:SF0">
    <property type="entry name" value="RIBOSE-5-PHOSPHATE ISOMERASE"/>
    <property type="match status" value="1"/>
</dbReference>
<dbReference type="UniPathway" id="UPA00115">
    <property type="reaction ID" value="UER00412"/>
</dbReference>
<feature type="active site" description="Proton acceptor" evidence="3">
    <location>
        <position position="109"/>
    </location>
</feature>
<comment type="subunit">
    <text evidence="3">Homodimer.</text>
</comment>
<sequence length="234" mass="24564">MPEASAQQAAKLAAAQHALRYVEPGNVVGLGSGSTASLFIQLLGERVKQGLRIQGIASSQDSENLARSLGIPITDFTKHQVIDVAIDGADEIGPAMSLIKGGGGKLLREKIVASACKRFIIVADDTKLVAQLGAFPLPIEVIPMAVPLVDARLRDLGFTPKIRQAKDGSGNYITDEGNILLDCTSSGIVDPEETAAEIRSIIGVVEHGLFLGMAERAIIAGEDGVREVMPSDLS</sequence>
<protein>
    <recommendedName>
        <fullName evidence="3">Ribose-5-phosphate isomerase A</fullName>
        <ecNumber evidence="3">5.3.1.6</ecNumber>
    </recommendedName>
    <alternativeName>
        <fullName evidence="3">Phosphoriboisomerase A</fullName>
        <shortName evidence="3">PRI</shortName>
    </alternativeName>
</protein>
<evidence type="ECO:0000256" key="3">
    <source>
        <dbReference type="HAMAP-Rule" id="MF_00170"/>
    </source>
</evidence>